<feature type="domain" description="Aminotransferase class V" evidence="6">
    <location>
        <begin position="62"/>
        <end position="324"/>
    </location>
</feature>
<dbReference type="GeneID" id="89227892"/>
<evidence type="ECO:0000313" key="8">
    <source>
        <dbReference type="Proteomes" id="UP001304970"/>
    </source>
</evidence>
<protein>
    <submittedName>
        <fullName evidence="7">Pyridoxamine--pyruvate transaminase</fullName>
        <ecNumber evidence="7">2.6.1.30</ecNumber>
    </submittedName>
</protein>
<dbReference type="SUPFAM" id="SSF53383">
    <property type="entry name" value="PLP-dependent transferases"/>
    <property type="match status" value="1"/>
</dbReference>
<dbReference type="RefSeq" id="WP_338098233.1">
    <property type="nucleotide sequence ID" value="NZ_CP131061.1"/>
</dbReference>
<dbReference type="EMBL" id="CP131061">
    <property type="protein sequence ID" value="WNY26714.1"/>
    <property type="molecule type" value="Genomic_DNA"/>
</dbReference>
<dbReference type="Pfam" id="PF00266">
    <property type="entry name" value="Aminotran_5"/>
    <property type="match status" value="1"/>
</dbReference>
<gene>
    <name evidence="7" type="primary">ppaT</name>
    <name evidence="7" type="ORF">MsAm2_04870</name>
</gene>
<keyword evidence="5" id="KW-0663">Pyridoxal phosphate</keyword>
<comment type="cofactor">
    <cofactor evidence="1">
        <name>pyridoxal 5'-phosphate</name>
        <dbReference type="ChEBI" id="CHEBI:597326"/>
    </cofactor>
</comment>
<dbReference type="Gene3D" id="3.90.1150.10">
    <property type="entry name" value="Aspartate Aminotransferase, domain 1"/>
    <property type="match status" value="1"/>
</dbReference>
<evidence type="ECO:0000256" key="1">
    <source>
        <dbReference type="ARBA" id="ARBA00001933"/>
    </source>
</evidence>
<dbReference type="PANTHER" id="PTHR21152:SF24">
    <property type="entry name" value="ALANINE--GLYOXYLATE AMINOTRANSFERASE 1"/>
    <property type="match status" value="1"/>
</dbReference>
<organism evidence="7 8">
    <name type="scientific">Methanolapillus ohkumae</name>
    <dbReference type="NCBI Taxonomy" id="3028298"/>
    <lineage>
        <taxon>Archaea</taxon>
        <taxon>Methanobacteriati</taxon>
        <taxon>Methanobacteriota</taxon>
        <taxon>Stenosarchaea group</taxon>
        <taxon>Methanomicrobia</taxon>
        <taxon>Methanosarcinales</taxon>
        <taxon>Methanosarcinaceae</taxon>
        <taxon>Methanolapillus</taxon>
    </lineage>
</organism>
<dbReference type="PIRSF" id="PIRSF000524">
    <property type="entry name" value="SPT"/>
    <property type="match status" value="1"/>
</dbReference>
<dbReference type="AlphaFoldDB" id="A0AA96V574"/>
<evidence type="ECO:0000256" key="2">
    <source>
        <dbReference type="ARBA" id="ARBA00009236"/>
    </source>
</evidence>
<dbReference type="GO" id="GO:0019265">
    <property type="term" value="P:glycine biosynthetic process, by transamination of glyoxylate"/>
    <property type="evidence" value="ECO:0007669"/>
    <property type="project" value="TreeGrafter"/>
</dbReference>
<keyword evidence="8" id="KW-1185">Reference proteome</keyword>
<dbReference type="Proteomes" id="UP001304970">
    <property type="component" value="Chromosome"/>
</dbReference>
<evidence type="ECO:0000256" key="3">
    <source>
        <dbReference type="ARBA" id="ARBA00022576"/>
    </source>
</evidence>
<dbReference type="InterPro" id="IPR015424">
    <property type="entry name" value="PyrdxlP-dep_Trfase"/>
</dbReference>
<evidence type="ECO:0000259" key="6">
    <source>
        <dbReference type="Pfam" id="PF00266"/>
    </source>
</evidence>
<evidence type="ECO:0000313" key="7">
    <source>
        <dbReference type="EMBL" id="WNY26714.1"/>
    </source>
</evidence>
<dbReference type="InterPro" id="IPR015421">
    <property type="entry name" value="PyrdxlP-dep_Trfase_major"/>
</dbReference>
<dbReference type="GO" id="GO:0004760">
    <property type="term" value="F:L-serine-pyruvate transaminase activity"/>
    <property type="evidence" value="ECO:0007669"/>
    <property type="project" value="TreeGrafter"/>
</dbReference>
<sequence length="390" mass="43415">MNLKQLPLLMTPGPTQVRENVRHARSVEMTNPDLDPSFFKFYKETCGCLSDFLHTRNPVLILGGEGMLGLDAACVSLIEPGDRVLVIENGLFGEGFSDLVRLYGAVPVLFRGDRKREIDVAALESFLKKDSDFKLATIVHCDTPSGVLNELDKICPLLKSFGILTVVDAVSSMVGEEIFVDLWKIDICIGASQKGFSAPPGLTFLSISPDAYGVMESRKTPIASFYGNLWIWKNYEQEFWFPYSPPASDIYGFSVAVSNVLEEDRIVFRHQSIAKAVRSAILKTGLSLHLKSGYCATVTVMDVPGELDAEQLVRQILDEENVLIGGCFGYLKGKVIRIGHMGENARSDFVAKALFSIQKVLERNGIHLKEDMRTVFLEELEKECDEFKKK</sequence>
<dbReference type="Gene3D" id="3.40.640.10">
    <property type="entry name" value="Type I PLP-dependent aspartate aminotransferase-like (Major domain)"/>
    <property type="match status" value="1"/>
</dbReference>
<dbReference type="GO" id="GO:0047300">
    <property type="term" value="F:pyridoxamine-pyruvate transaminase activity"/>
    <property type="evidence" value="ECO:0007669"/>
    <property type="project" value="UniProtKB-EC"/>
</dbReference>
<evidence type="ECO:0000256" key="5">
    <source>
        <dbReference type="ARBA" id="ARBA00022898"/>
    </source>
</evidence>
<dbReference type="InterPro" id="IPR000192">
    <property type="entry name" value="Aminotrans_V_dom"/>
</dbReference>
<name>A0AA96V574_9EURY</name>
<keyword evidence="4 7" id="KW-0808">Transferase</keyword>
<reference evidence="7 8" key="1">
    <citation type="submission" date="2023-07" db="EMBL/GenBank/DDBJ databases">
        <title>Closed genome sequence of Methanosarcinaceae archaeon Am2.</title>
        <authorList>
            <person name="Poehlein A."/>
            <person name="Protasov E."/>
            <person name="Platt K."/>
            <person name="Reeh H."/>
            <person name="Daniel R."/>
            <person name="Brune A."/>
        </authorList>
    </citation>
    <scope>NUCLEOTIDE SEQUENCE [LARGE SCALE GENOMIC DNA]</scope>
    <source>
        <strain evidence="7 8">Am2</strain>
    </source>
</reference>
<proteinExistence type="inferred from homology"/>
<dbReference type="InterPro" id="IPR024169">
    <property type="entry name" value="SP_NH2Trfase/AEP_transaminase"/>
</dbReference>
<accession>A0AA96V574</accession>
<dbReference type="InterPro" id="IPR015422">
    <property type="entry name" value="PyrdxlP-dep_Trfase_small"/>
</dbReference>
<comment type="similarity">
    <text evidence="2">Belongs to the class-V pyridoxal-phosphate-dependent aminotransferase family.</text>
</comment>
<keyword evidence="3 7" id="KW-0032">Aminotransferase</keyword>
<dbReference type="PANTHER" id="PTHR21152">
    <property type="entry name" value="AMINOTRANSFERASE CLASS V"/>
    <property type="match status" value="1"/>
</dbReference>
<dbReference type="GO" id="GO:0008453">
    <property type="term" value="F:alanine-glyoxylate transaminase activity"/>
    <property type="evidence" value="ECO:0007669"/>
    <property type="project" value="TreeGrafter"/>
</dbReference>
<dbReference type="EC" id="2.6.1.30" evidence="7"/>
<evidence type="ECO:0000256" key="4">
    <source>
        <dbReference type="ARBA" id="ARBA00022679"/>
    </source>
</evidence>